<dbReference type="Pfam" id="PF00096">
    <property type="entry name" value="zf-C2H2"/>
    <property type="match status" value="1"/>
</dbReference>
<keyword evidence="7" id="KW-0539">Nucleus</keyword>
<dbReference type="PROSITE" id="PS50157">
    <property type="entry name" value="ZINC_FINGER_C2H2_2"/>
    <property type="match status" value="2"/>
</dbReference>
<reference evidence="11 12" key="1">
    <citation type="journal article" date="2007" name="Proc. Natl. Acad. Sci. U.S.A.">
        <title>The tiny eukaryote Ostreococcus provides genomic insights into the paradox of plankton speciation.</title>
        <authorList>
            <person name="Palenik B."/>
            <person name="Grimwood J."/>
            <person name="Aerts A."/>
            <person name="Rouze P."/>
            <person name="Salamov A."/>
            <person name="Putnam N."/>
            <person name="Dupont C."/>
            <person name="Jorgensen R."/>
            <person name="Derelle E."/>
            <person name="Rombauts S."/>
            <person name="Zhou K."/>
            <person name="Otillar R."/>
            <person name="Merchant S.S."/>
            <person name="Podell S."/>
            <person name="Gaasterland T."/>
            <person name="Napoli C."/>
            <person name="Gendler K."/>
            <person name="Manuell A."/>
            <person name="Tai V."/>
            <person name="Vallon O."/>
            <person name="Piganeau G."/>
            <person name="Jancek S."/>
            <person name="Heijde M."/>
            <person name="Jabbari K."/>
            <person name="Bowler C."/>
            <person name="Lohr M."/>
            <person name="Robbens S."/>
            <person name="Werner G."/>
            <person name="Dubchak I."/>
            <person name="Pazour G.J."/>
            <person name="Ren Q."/>
            <person name="Paulsen I."/>
            <person name="Delwiche C."/>
            <person name="Schmutz J."/>
            <person name="Rokhsar D."/>
            <person name="Van de Peer Y."/>
            <person name="Moreau H."/>
            <person name="Grigoriev I.V."/>
        </authorList>
    </citation>
    <scope>NUCLEOTIDE SEQUENCE [LARGE SCALE GENOMIC DNA]</scope>
    <source>
        <strain evidence="11 12">CCE9901</strain>
    </source>
</reference>
<evidence type="ECO:0000256" key="8">
    <source>
        <dbReference type="PROSITE-ProRule" id="PRU00042"/>
    </source>
</evidence>
<feature type="domain" description="C2H2-type" evidence="10">
    <location>
        <begin position="152"/>
        <end position="182"/>
    </location>
</feature>
<feature type="compositionally biased region" description="Polar residues" evidence="9">
    <location>
        <begin position="223"/>
        <end position="233"/>
    </location>
</feature>
<dbReference type="GO" id="GO:0006357">
    <property type="term" value="P:regulation of transcription by RNA polymerase II"/>
    <property type="evidence" value="ECO:0007669"/>
    <property type="project" value="TreeGrafter"/>
</dbReference>
<dbReference type="PANTHER" id="PTHR46179">
    <property type="entry name" value="ZINC FINGER PROTEIN"/>
    <property type="match status" value="1"/>
</dbReference>
<dbReference type="Gene3D" id="3.30.160.60">
    <property type="entry name" value="Classic Zinc Finger"/>
    <property type="match status" value="3"/>
</dbReference>
<dbReference type="HOGENOM" id="CLU_1130631_0_0_1"/>
<dbReference type="OrthoDB" id="427030at2759"/>
<dbReference type="SMART" id="SM00355">
    <property type="entry name" value="ZnF_C2H2"/>
    <property type="match status" value="5"/>
</dbReference>
<dbReference type="STRING" id="436017.A4S1N3"/>
<proteinExistence type="predicted"/>
<keyword evidence="4" id="KW-0862">Zinc</keyword>
<dbReference type="InterPro" id="IPR036236">
    <property type="entry name" value="Znf_C2H2_sf"/>
</dbReference>
<dbReference type="GO" id="GO:0008270">
    <property type="term" value="F:zinc ion binding"/>
    <property type="evidence" value="ECO:0007669"/>
    <property type="project" value="UniProtKB-KW"/>
</dbReference>
<comment type="subcellular location">
    <subcellularLocation>
        <location evidence="1">Nucleus</location>
    </subcellularLocation>
</comment>
<keyword evidence="5" id="KW-0805">Transcription regulation</keyword>
<evidence type="ECO:0000256" key="2">
    <source>
        <dbReference type="ARBA" id="ARBA00022723"/>
    </source>
</evidence>
<keyword evidence="12" id="KW-1185">Reference proteome</keyword>
<sequence>MGDGERDWRERFLELTPSAVVEAATEMRRLLTVVELTRYISAHGGGEVPSNVSTSKWFAKTKVRREECPFCKKAFVAHYLAAHIATKHTGIKPVECHFKGCSECFVTTKDLDRHVALVHEHKHTCKLCGLPFSTKQAKEKHEAFGHAEGKSVACPVAGCGKMFKHADSMRAHVMQFHGDDSERRMYQCEHPDCDETFRTKRERTKHSKEVHSSTFPKKRRKPSTQTRLKSPTKMSRWLLDEDDDEP</sequence>
<evidence type="ECO:0000256" key="1">
    <source>
        <dbReference type="ARBA" id="ARBA00004123"/>
    </source>
</evidence>
<evidence type="ECO:0000313" key="11">
    <source>
        <dbReference type="EMBL" id="ABO97472.1"/>
    </source>
</evidence>
<dbReference type="PROSITE" id="PS00028">
    <property type="entry name" value="ZINC_FINGER_C2H2_1"/>
    <property type="match status" value="4"/>
</dbReference>
<evidence type="ECO:0000256" key="6">
    <source>
        <dbReference type="ARBA" id="ARBA00023163"/>
    </source>
</evidence>
<dbReference type="AlphaFoldDB" id="A4S1N3"/>
<gene>
    <name evidence="11" type="ORF">OSTLU_16521</name>
</gene>
<dbReference type="GO" id="GO:0005634">
    <property type="term" value="C:nucleus"/>
    <property type="evidence" value="ECO:0007669"/>
    <property type="project" value="UniProtKB-SubCell"/>
</dbReference>
<dbReference type="Gramene" id="ABO97472">
    <property type="protein sequence ID" value="ABO97472"/>
    <property type="gene ID" value="OSTLU_16521"/>
</dbReference>
<accession>A4S1N3</accession>
<dbReference type="Proteomes" id="UP000001568">
    <property type="component" value="Chromosome 8"/>
</dbReference>
<dbReference type="InterPro" id="IPR013087">
    <property type="entry name" value="Znf_C2H2_type"/>
</dbReference>
<keyword evidence="2" id="KW-0479">Metal-binding</keyword>
<evidence type="ECO:0000313" key="12">
    <source>
        <dbReference type="Proteomes" id="UP000001568"/>
    </source>
</evidence>
<organism evidence="11 12">
    <name type="scientific">Ostreococcus lucimarinus (strain CCE9901)</name>
    <dbReference type="NCBI Taxonomy" id="436017"/>
    <lineage>
        <taxon>Eukaryota</taxon>
        <taxon>Viridiplantae</taxon>
        <taxon>Chlorophyta</taxon>
        <taxon>Mamiellophyceae</taxon>
        <taxon>Mamiellales</taxon>
        <taxon>Bathycoccaceae</taxon>
        <taxon>Ostreococcus</taxon>
    </lineage>
</organism>
<dbReference type="PANTHER" id="PTHR46179:SF13">
    <property type="entry name" value="C2H2-TYPE DOMAIN-CONTAINING PROTEIN"/>
    <property type="match status" value="1"/>
</dbReference>
<dbReference type="InterPro" id="IPR051061">
    <property type="entry name" value="Zinc_finger_trans_reg"/>
</dbReference>
<evidence type="ECO:0000256" key="7">
    <source>
        <dbReference type="ARBA" id="ARBA00023242"/>
    </source>
</evidence>
<feature type="domain" description="C2H2-type" evidence="10">
    <location>
        <begin position="186"/>
        <end position="216"/>
    </location>
</feature>
<evidence type="ECO:0000256" key="3">
    <source>
        <dbReference type="ARBA" id="ARBA00022771"/>
    </source>
</evidence>
<dbReference type="EMBL" id="CP000588">
    <property type="protein sequence ID" value="ABO97472.1"/>
    <property type="molecule type" value="Genomic_DNA"/>
</dbReference>
<protein>
    <recommendedName>
        <fullName evidence="10">C2H2-type domain-containing protein</fullName>
    </recommendedName>
</protein>
<dbReference type="SUPFAM" id="SSF57667">
    <property type="entry name" value="beta-beta-alpha zinc fingers"/>
    <property type="match status" value="2"/>
</dbReference>
<evidence type="ECO:0000256" key="5">
    <source>
        <dbReference type="ARBA" id="ARBA00023015"/>
    </source>
</evidence>
<dbReference type="eggNOG" id="KOG1721">
    <property type="taxonomic scope" value="Eukaryota"/>
</dbReference>
<dbReference type="KEGG" id="olu:OSTLU_16521"/>
<feature type="region of interest" description="Disordered" evidence="9">
    <location>
        <begin position="199"/>
        <end position="246"/>
    </location>
</feature>
<dbReference type="RefSeq" id="XP_001419179.1">
    <property type="nucleotide sequence ID" value="XM_001419142.1"/>
</dbReference>
<keyword evidence="6" id="KW-0804">Transcription</keyword>
<evidence type="ECO:0000259" key="10">
    <source>
        <dbReference type="PROSITE" id="PS50157"/>
    </source>
</evidence>
<evidence type="ECO:0000256" key="9">
    <source>
        <dbReference type="SAM" id="MobiDB-lite"/>
    </source>
</evidence>
<name>A4S1N3_OSTLU</name>
<dbReference type="GeneID" id="5003234"/>
<keyword evidence="3 8" id="KW-0863">Zinc-finger</keyword>
<evidence type="ECO:0000256" key="4">
    <source>
        <dbReference type="ARBA" id="ARBA00022833"/>
    </source>
</evidence>